<accession>A0A9X6NG30</accession>
<evidence type="ECO:0000256" key="5">
    <source>
        <dbReference type="ARBA" id="ARBA00022741"/>
    </source>
</evidence>
<evidence type="ECO:0000256" key="7">
    <source>
        <dbReference type="ARBA" id="ARBA00022989"/>
    </source>
</evidence>
<reference evidence="12" key="1">
    <citation type="submission" date="2017-01" db="EMBL/GenBank/DDBJ databases">
        <title>Comparative genomics of anhydrobiosis in the tardigrade Hypsibius dujardini.</title>
        <authorList>
            <person name="Yoshida Y."/>
            <person name="Koutsovoulos G."/>
            <person name="Laetsch D."/>
            <person name="Stevens L."/>
            <person name="Kumar S."/>
            <person name="Horikawa D."/>
            <person name="Ishino K."/>
            <person name="Komine S."/>
            <person name="Tomita M."/>
            <person name="Blaxter M."/>
            <person name="Arakawa K."/>
        </authorList>
    </citation>
    <scope>NUCLEOTIDE SEQUENCE [LARGE SCALE GENOMIC DNA]</scope>
    <source>
        <strain evidence="12">Z151</strain>
    </source>
</reference>
<keyword evidence="8 9" id="KW-0472">Membrane</keyword>
<evidence type="ECO:0000256" key="4">
    <source>
        <dbReference type="ARBA" id="ARBA00022737"/>
    </source>
</evidence>
<feature type="domain" description="ABC transmembrane type-1" evidence="10">
    <location>
        <begin position="111"/>
        <end position="198"/>
    </location>
</feature>
<proteinExistence type="predicted"/>
<dbReference type="InterPro" id="IPR050173">
    <property type="entry name" value="ABC_transporter_C-like"/>
</dbReference>
<dbReference type="Proteomes" id="UP000192578">
    <property type="component" value="Unassembled WGS sequence"/>
</dbReference>
<dbReference type="InterPro" id="IPR011527">
    <property type="entry name" value="ABC1_TM_dom"/>
</dbReference>
<dbReference type="OrthoDB" id="6500128at2759"/>
<evidence type="ECO:0000256" key="2">
    <source>
        <dbReference type="ARBA" id="ARBA00022448"/>
    </source>
</evidence>
<keyword evidence="3 9" id="KW-0812">Transmembrane</keyword>
<evidence type="ECO:0000256" key="8">
    <source>
        <dbReference type="ARBA" id="ARBA00023136"/>
    </source>
</evidence>
<dbReference type="PANTHER" id="PTHR24223">
    <property type="entry name" value="ATP-BINDING CASSETTE SUB-FAMILY C"/>
    <property type="match status" value="1"/>
</dbReference>
<keyword evidence="6" id="KW-0067">ATP-binding</keyword>
<organism evidence="11 12">
    <name type="scientific">Hypsibius exemplaris</name>
    <name type="common">Freshwater tardigrade</name>
    <dbReference type="NCBI Taxonomy" id="2072580"/>
    <lineage>
        <taxon>Eukaryota</taxon>
        <taxon>Metazoa</taxon>
        <taxon>Ecdysozoa</taxon>
        <taxon>Tardigrada</taxon>
        <taxon>Eutardigrada</taxon>
        <taxon>Parachela</taxon>
        <taxon>Hypsibioidea</taxon>
        <taxon>Hypsibiidae</taxon>
        <taxon>Hypsibius</taxon>
    </lineage>
</organism>
<comment type="caution">
    <text evidence="11">The sequence shown here is derived from an EMBL/GenBank/DDBJ whole genome shotgun (WGS) entry which is preliminary data.</text>
</comment>
<dbReference type="GO" id="GO:0016020">
    <property type="term" value="C:membrane"/>
    <property type="evidence" value="ECO:0007669"/>
    <property type="project" value="InterPro"/>
</dbReference>
<dbReference type="PROSITE" id="PS50929">
    <property type="entry name" value="ABC_TM1F"/>
    <property type="match status" value="1"/>
</dbReference>
<keyword evidence="5" id="KW-0547">Nucleotide-binding</keyword>
<evidence type="ECO:0000256" key="1">
    <source>
        <dbReference type="ARBA" id="ARBA00004127"/>
    </source>
</evidence>
<evidence type="ECO:0000313" key="12">
    <source>
        <dbReference type="Proteomes" id="UP000192578"/>
    </source>
</evidence>
<protein>
    <submittedName>
        <fullName evidence="11">Multidrug resistance-associated protein 1</fullName>
    </submittedName>
</protein>
<dbReference type="GO" id="GO:0005524">
    <property type="term" value="F:ATP binding"/>
    <property type="evidence" value="ECO:0007669"/>
    <property type="project" value="UniProtKB-KW"/>
</dbReference>
<dbReference type="EMBL" id="MTYJ01000266">
    <property type="protein sequence ID" value="OWA52393.1"/>
    <property type="molecule type" value="Genomic_DNA"/>
</dbReference>
<dbReference type="SUPFAM" id="SSF90123">
    <property type="entry name" value="ABC transporter transmembrane region"/>
    <property type="match status" value="1"/>
</dbReference>
<dbReference type="Pfam" id="PF00664">
    <property type="entry name" value="ABC_membrane"/>
    <property type="match status" value="1"/>
</dbReference>
<keyword evidence="2" id="KW-0813">Transport</keyword>
<dbReference type="InterPro" id="IPR036640">
    <property type="entry name" value="ABC1_TM_sf"/>
</dbReference>
<evidence type="ECO:0000256" key="6">
    <source>
        <dbReference type="ARBA" id="ARBA00022840"/>
    </source>
</evidence>
<dbReference type="Gene3D" id="1.20.1560.10">
    <property type="entry name" value="ABC transporter type 1, transmembrane domain"/>
    <property type="match status" value="1"/>
</dbReference>
<evidence type="ECO:0000256" key="3">
    <source>
        <dbReference type="ARBA" id="ARBA00022692"/>
    </source>
</evidence>
<keyword evidence="12" id="KW-1185">Reference proteome</keyword>
<dbReference type="GO" id="GO:0012505">
    <property type="term" value="C:endomembrane system"/>
    <property type="evidence" value="ECO:0007669"/>
    <property type="project" value="UniProtKB-SubCell"/>
</dbReference>
<gene>
    <name evidence="11" type="ORF">BV898_16849</name>
</gene>
<sequence>MPLFKHGVPWVFASHWSKSDLWTLDEFDRTQTYSERLQRNWDYEVDRWRRSQPDISTPEGTRVRRTLYEPSLTKALIKTVWAAFIQTAGLRIIGDVAVFISPQVMRLCDSPMRRSDPAPVGEIVNLMAVDAQRFAELIHRVQILWSAPFQISLALYFLWQALGPSALAGLGVMILLIPITPVTIRYLRRLQVANMKKG</sequence>
<comment type="subcellular location">
    <subcellularLocation>
        <location evidence="1">Endomembrane system</location>
        <topology evidence="1">Multi-pass membrane protein</topology>
    </subcellularLocation>
</comment>
<evidence type="ECO:0000256" key="9">
    <source>
        <dbReference type="SAM" id="Phobius"/>
    </source>
</evidence>
<name>A0A9X6NG30_HYPEX</name>
<evidence type="ECO:0000259" key="10">
    <source>
        <dbReference type="PROSITE" id="PS50929"/>
    </source>
</evidence>
<dbReference type="PANTHER" id="PTHR24223:SF443">
    <property type="entry name" value="MULTIDRUG-RESISTANCE LIKE PROTEIN 1, ISOFORM I"/>
    <property type="match status" value="1"/>
</dbReference>
<dbReference type="GO" id="GO:0140359">
    <property type="term" value="F:ABC-type transporter activity"/>
    <property type="evidence" value="ECO:0007669"/>
    <property type="project" value="InterPro"/>
</dbReference>
<evidence type="ECO:0000313" key="11">
    <source>
        <dbReference type="EMBL" id="OWA52393.1"/>
    </source>
</evidence>
<dbReference type="AlphaFoldDB" id="A0A9X6NG30"/>
<keyword evidence="4" id="KW-0677">Repeat</keyword>
<keyword evidence="7 9" id="KW-1133">Transmembrane helix</keyword>
<feature type="transmembrane region" description="Helical" evidence="9">
    <location>
        <begin position="165"/>
        <end position="187"/>
    </location>
</feature>